<dbReference type="AlphaFoldDB" id="A0A345ZA91"/>
<dbReference type="Pfam" id="PF12796">
    <property type="entry name" value="Ank_2"/>
    <property type="match status" value="2"/>
</dbReference>
<gene>
    <name evidence="4" type="ORF">C0J27_00385</name>
</gene>
<feature type="repeat" description="ANK" evidence="3">
    <location>
        <begin position="10"/>
        <end position="42"/>
    </location>
</feature>
<dbReference type="InterPro" id="IPR050663">
    <property type="entry name" value="Ankyrin-SOCS_Box"/>
</dbReference>
<evidence type="ECO:0000313" key="4">
    <source>
        <dbReference type="EMBL" id="AXK60208.1"/>
    </source>
</evidence>
<proteinExistence type="predicted"/>
<keyword evidence="5" id="KW-1185">Reference proteome</keyword>
<dbReference type="SUPFAM" id="SSF48403">
    <property type="entry name" value="Ankyrin repeat"/>
    <property type="match status" value="1"/>
</dbReference>
<evidence type="ECO:0000256" key="3">
    <source>
        <dbReference type="PROSITE-ProRule" id="PRU00023"/>
    </source>
</evidence>
<evidence type="ECO:0000313" key="5">
    <source>
        <dbReference type="Proteomes" id="UP000254834"/>
    </source>
</evidence>
<feature type="repeat" description="ANK" evidence="3">
    <location>
        <begin position="219"/>
        <end position="253"/>
    </location>
</feature>
<feature type="repeat" description="ANK" evidence="3">
    <location>
        <begin position="73"/>
        <end position="105"/>
    </location>
</feature>
<feature type="repeat" description="ANK" evidence="3">
    <location>
        <begin position="254"/>
        <end position="286"/>
    </location>
</feature>
<dbReference type="InterPro" id="IPR036770">
    <property type="entry name" value="Ankyrin_rpt-contain_sf"/>
</dbReference>
<dbReference type="PROSITE" id="PS50088">
    <property type="entry name" value="ANK_REPEAT"/>
    <property type="match status" value="7"/>
</dbReference>
<dbReference type="KEGG" id="cdes:C0J27_00385"/>
<dbReference type="PANTHER" id="PTHR24193">
    <property type="entry name" value="ANKYRIN REPEAT PROTEIN"/>
    <property type="match status" value="1"/>
</dbReference>
<sequence length="345" mass="37055">MSLRDFDKVYNNSPLHIAVENDDVQTVTTLLSNSAKLEARNSKGRTPLHGVTNYKIVKDLLAAGADVDALDKEGNTPLHTAILRKCVPIVQILLQAGADVTIKNSYKGDTPLHVAVDPLYRHGTMTQLLVKSGSPVNQQNNFGETPLHIAYKNSTGPIDRNIIKILIDNGADISVKNSAGKKPADHKDNALHDAVRSGESKDITKILMSKTDINFQDIYGRTALCHAVSKPGIEAGVIRNLFTAGADANIADAVNSSPLHQAVILGNISIVRLLLNAGAVVNKQNNDGDTPLHLAVKAGSRKAFRHYAAIVKVLIDHKTDLTLKNNAGKTAAECAVLDNIKKLFA</sequence>
<keyword evidence="1" id="KW-0677">Repeat</keyword>
<dbReference type="SMART" id="SM00248">
    <property type="entry name" value="ANK"/>
    <property type="match status" value="9"/>
</dbReference>
<organism evidence="4 5">
    <name type="scientific">Candidatus Chromulinivorax destructor</name>
    <dbReference type="NCBI Taxonomy" id="2066483"/>
    <lineage>
        <taxon>Bacteria</taxon>
        <taxon>Candidatus Babelota</taxon>
        <taxon>Candidatus Babeliae</taxon>
        <taxon>Candidatus Babeliales</taxon>
        <taxon>Candidatus Chromulinivoraceae</taxon>
        <taxon>Candidatus Chromulinivorax</taxon>
    </lineage>
</organism>
<evidence type="ECO:0000256" key="1">
    <source>
        <dbReference type="ARBA" id="ARBA00022737"/>
    </source>
</evidence>
<dbReference type="InterPro" id="IPR002110">
    <property type="entry name" value="Ankyrin_rpt"/>
</dbReference>
<dbReference type="Proteomes" id="UP000254834">
    <property type="component" value="Chromosome"/>
</dbReference>
<reference evidence="4 5" key="1">
    <citation type="submission" date="2017-12" db="EMBL/GenBank/DDBJ databases">
        <title>Chromulinavorax destructans is a abundant pathogen of dominant heterotrophic picoflagllates.</title>
        <authorList>
            <person name="Deeg C.M."/>
            <person name="Zimmer M."/>
            <person name="Suttle C.A."/>
        </authorList>
    </citation>
    <scope>NUCLEOTIDE SEQUENCE [LARGE SCALE GENOMIC DNA]</scope>
    <source>
        <strain evidence="4 5">SeV1</strain>
    </source>
</reference>
<feature type="repeat" description="ANK" evidence="3">
    <location>
        <begin position="287"/>
        <end position="326"/>
    </location>
</feature>
<dbReference type="Pfam" id="PF00023">
    <property type="entry name" value="Ank"/>
    <property type="match status" value="2"/>
</dbReference>
<name>A0A345ZA91_9BACT</name>
<dbReference type="OrthoDB" id="407974at2"/>
<dbReference type="PANTHER" id="PTHR24193:SF121">
    <property type="entry name" value="ADA2A-CONTAINING COMPLEX COMPONENT 3, ISOFORM D"/>
    <property type="match status" value="1"/>
</dbReference>
<dbReference type="PROSITE" id="PS50297">
    <property type="entry name" value="ANK_REP_REGION"/>
    <property type="match status" value="6"/>
</dbReference>
<protein>
    <submittedName>
        <fullName evidence="4">Uncharacterized protein</fullName>
    </submittedName>
</protein>
<feature type="repeat" description="ANK" evidence="3">
    <location>
        <begin position="142"/>
        <end position="178"/>
    </location>
</feature>
<dbReference type="EMBL" id="CP025544">
    <property type="protein sequence ID" value="AXK60208.1"/>
    <property type="molecule type" value="Genomic_DNA"/>
</dbReference>
<feature type="repeat" description="ANK" evidence="3">
    <location>
        <begin position="107"/>
        <end position="141"/>
    </location>
</feature>
<dbReference type="PRINTS" id="PR01415">
    <property type="entry name" value="ANKYRIN"/>
</dbReference>
<dbReference type="GO" id="GO:0000976">
    <property type="term" value="F:transcription cis-regulatory region binding"/>
    <property type="evidence" value="ECO:0007669"/>
    <property type="project" value="TreeGrafter"/>
</dbReference>
<dbReference type="Gene3D" id="1.25.40.20">
    <property type="entry name" value="Ankyrin repeat-containing domain"/>
    <property type="match status" value="3"/>
</dbReference>
<accession>A0A345ZA91</accession>
<evidence type="ECO:0000256" key="2">
    <source>
        <dbReference type="ARBA" id="ARBA00023043"/>
    </source>
</evidence>
<keyword evidence="2 3" id="KW-0040">ANK repeat</keyword>
<dbReference type="GO" id="GO:0045944">
    <property type="term" value="P:positive regulation of transcription by RNA polymerase II"/>
    <property type="evidence" value="ECO:0007669"/>
    <property type="project" value="TreeGrafter"/>
</dbReference>
<dbReference type="RefSeq" id="WP_115585223.1">
    <property type="nucleotide sequence ID" value="NZ_CP025544.1"/>
</dbReference>